<dbReference type="PATRIC" id="fig|695560.3.peg.1128"/>
<name>E4SIU8_LACAR</name>
<keyword evidence="2" id="KW-0540">Nuclease</keyword>
<keyword evidence="3" id="KW-0378">Hydrolase</keyword>
<feature type="domain" description="VRR-NUC" evidence="4">
    <location>
        <begin position="28"/>
        <end position="117"/>
    </location>
</feature>
<evidence type="ECO:0000256" key="2">
    <source>
        <dbReference type="ARBA" id="ARBA00022722"/>
    </source>
</evidence>
<comment type="cofactor">
    <cofactor evidence="1">
        <name>Mg(2+)</name>
        <dbReference type="ChEBI" id="CHEBI:18420"/>
    </cofactor>
</comment>
<dbReference type="KEGG" id="lam:LA2_05690"/>
<sequence>MDLMQQMVIKVVYRRRTRRTHKVGPEHRIQNDIIAMLRMHRCSVMRVNAGTIKTQSGSYFKGVENGTPDLIGYRWRDKQIFFIEVKAPKGRIRPDQLAYHQDLMHHNVIHGIARSVDDALKIIDEDLVGYGYPDYEEDK</sequence>
<evidence type="ECO:0000259" key="4">
    <source>
        <dbReference type="SMART" id="SM00990"/>
    </source>
</evidence>
<organism evidence="5 6">
    <name type="scientific">Lactobacillus amylovorus (strain GRL 1112)</name>
    <dbReference type="NCBI Taxonomy" id="695560"/>
    <lineage>
        <taxon>Bacteria</taxon>
        <taxon>Bacillati</taxon>
        <taxon>Bacillota</taxon>
        <taxon>Bacilli</taxon>
        <taxon>Lactobacillales</taxon>
        <taxon>Lactobacillaceae</taxon>
        <taxon>Lactobacillus</taxon>
    </lineage>
</organism>
<dbReference type="InterPro" id="IPR014883">
    <property type="entry name" value="VRR_NUC"/>
</dbReference>
<dbReference type="GO" id="GO:0004518">
    <property type="term" value="F:nuclease activity"/>
    <property type="evidence" value="ECO:0007669"/>
    <property type="project" value="UniProtKB-KW"/>
</dbReference>
<evidence type="ECO:0000313" key="6">
    <source>
        <dbReference type="Proteomes" id="UP000007033"/>
    </source>
</evidence>
<evidence type="ECO:0000313" key="5">
    <source>
        <dbReference type="EMBL" id="ADQ59097.1"/>
    </source>
</evidence>
<dbReference type="AlphaFoldDB" id="E4SIU8"/>
<gene>
    <name evidence="5" type="ordered locus">LA2_05690</name>
</gene>
<dbReference type="Gene3D" id="3.40.1350.10">
    <property type="match status" value="1"/>
</dbReference>
<dbReference type="Proteomes" id="UP000007033">
    <property type="component" value="Chromosome"/>
</dbReference>
<evidence type="ECO:0000256" key="1">
    <source>
        <dbReference type="ARBA" id="ARBA00001946"/>
    </source>
</evidence>
<dbReference type="GO" id="GO:0016788">
    <property type="term" value="F:hydrolase activity, acting on ester bonds"/>
    <property type="evidence" value="ECO:0007669"/>
    <property type="project" value="InterPro"/>
</dbReference>
<dbReference type="EMBL" id="CP002338">
    <property type="protein sequence ID" value="ADQ59097.1"/>
    <property type="molecule type" value="Genomic_DNA"/>
</dbReference>
<proteinExistence type="predicted"/>
<reference evidence="5 6" key="1">
    <citation type="journal article" date="2011" name="J. Bacteriol.">
        <title>Genome sequence of Lactobacillus amylovorus GRL1112.</title>
        <authorList>
            <person name="Kant R."/>
            <person name="Paulin L."/>
            <person name="Alatalo E."/>
            <person name="de Vos W.M."/>
            <person name="Palva A."/>
        </authorList>
    </citation>
    <scope>NUCLEOTIDE SEQUENCE [LARGE SCALE GENOMIC DNA]</scope>
    <source>
        <strain evidence="5 6">GRL 1112</strain>
    </source>
</reference>
<dbReference type="Pfam" id="PF08774">
    <property type="entry name" value="VRR_NUC"/>
    <property type="match status" value="1"/>
</dbReference>
<accession>E4SIU8</accession>
<protein>
    <recommendedName>
        <fullName evidence="4">VRR-NUC domain-containing protein</fullName>
    </recommendedName>
</protein>
<dbReference type="SMART" id="SM00990">
    <property type="entry name" value="VRR_NUC"/>
    <property type="match status" value="1"/>
</dbReference>
<dbReference type="HOGENOM" id="CLU_148000_0_0_9"/>
<dbReference type="GO" id="GO:0003676">
    <property type="term" value="F:nucleic acid binding"/>
    <property type="evidence" value="ECO:0007669"/>
    <property type="project" value="InterPro"/>
</dbReference>
<evidence type="ECO:0000256" key="3">
    <source>
        <dbReference type="ARBA" id="ARBA00022801"/>
    </source>
</evidence>
<dbReference type="InterPro" id="IPR011856">
    <property type="entry name" value="tRNA_endonuc-like_dom_sf"/>
</dbReference>